<dbReference type="GO" id="GO:0016301">
    <property type="term" value="F:kinase activity"/>
    <property type="evidence" value="ECO:0007669"/>
    <property type="project" value="UniProtKB-KW"/>
</dbReference>
<comment type="subcellular location">
    <subcellularLocation>
        <location evidence="1">Cell membrane</location>
        <topology evidence="1">Multi-pass membrane protein</topology>
    </subcellularLocation>
</comment>
<keyword evidence="2" id="KW-1003">Cell membrane</keyword>
<feature type="domain" description="DAGKc" evidence="7">
    <location>
        <begin position="199"/>
        <end position="326"/>
    </location>
</feature>
<keyword evidence="8" id="KW-0808">Transferase</keyword>
<evidence type="ECO:0000259" key="7">
    <source>
        <dbReference type="PROSITE" id="PS50146"/>
    </source>
</evidence>
<dbReference type="Gene3D" id="3.40.50.10330">
    <property type="entry name" value="Probable inorganic polyphosphate/atp-NAD kinase, domain 1"/>
    <property type="match status" value="1"/>
</dbReference>
<dbReference type="EMBL" id="BAABJP010000008">
    <property type="protein sequence ID" value="GAA5154645.1"/>
    <property type="molecule type" value="Genomic_DNA"/>
</dbReference>
<reference evidence="9" key="1">
    <citation type="journal article" date="2019" name="Int. J. Syst. Evol. Microbiol.">
        <title>The Global Catalogue of Microorganisms (GCM) 10K type strain sequencing project: providing services to taxonomists for standard genome sequencing and annotation.</title>
        <authorList>
            <consortium name="The Broad Institute Genomics Platform"/>
            <consortium name="The Broad Institute Genome Sequencing Center for Infectious Disease"/>
            <person name="Wu L."/>
            <person name="Ma J."/>
        </authorList>
    </citation>
    <scope>NUCLEOTIDE SEQUENCE [LARGE SCALE GENOMIC DNA]</scope>
    <source>
        <strain evidence="9">JCM 18303</strain>
    </source>
</reference>
<evidence type="ECO:0000256" key="1">
    <source>
        <dbReference type="ARBA" id="ARBA00004651"/>
    </source>
</evidence>
<dbReference type="PROSITE" id="PS50146">
    <property type="entry name" value="DAGK"/>
    <property type="match status" value="1"/>
</dbReference>
<dbReference type="Proteomes" id="UP001428817">
    <property type="component" value="Unassembled WGS sequence"/>
</dbReference>
<gene>
    <name evidence="8" type="ORF">GCM10023321_26830</name>
</gene>
<evidence type="ECO:0000256" key="4">
    <source>
        <dbReference type="ARBA" id="ARBA00022801"/>
    </source>
</evidence>
<dbReference type="RefSeq" id="WP_345702776.1">
    <property type="nucleotide sequence ID" value="NZ_BAABJP010000008.1"/>
</dbReference>
<evidence type="ECO:0000256" key="3">
    <source>
        <dbReference type="ARBA" id="ARBA00022692"/>
    </source>
</evidence>
<accession>A0ABP9Q0V9</accession>
<evidence type="ECO:0000313" key="9">
    <source>
        <dbReference type="Proteomes" id="UP001428817"/>
    </source>
</evidence>
<dbReference type="InterPro" id="IPR001206">
    <property type="entry name" value="Diacylglycerol_kinase_cat_dom"/>
</dbReference>
<dbReference type="SMART" id="SM00014">
    <property type="entry name" value="acidPPc"/>
    <property type="match status" value="1"/>
</dbReference>
<dbReference type="SUPFAM" id="SSF111331">
    <property type="entry name" value="NAD kinase/diacylglycerol kinase-like"/>
    <property type="match status" value="1"/>
</dbReference>
<organism evidence="8 9">
    <name type="scientific">Pseudonocardia eucalypti</name>
    <dbReference type="NCBI Taxonomy" id="648755"/>
    <lineage>
        <taxon>Bacteria</taxon>
        <taxon>Bacillati</taxon>
        <taxon>Actinomycetota</taxon>
        <taxon>Actinomycetes</taxon>
        <taxon>Pseudonocardiales</taxon>
        <taxon>Pseudonocardiaceae</taxon>
        <taxon>Pseudonocardia</taxon>
    </lineage>
</organism>
<evidence type="ECO:0000313" key="8">
    <source>
        <dbReference type="EMBL" id="GAA5154645.1"/>
    </source>
</evidence>
<evidence type="ECO:0000256" key="6">
    <source>
        <dbReference type="ARBA" id="ARBA00023136"/>
    </source>
</evidence>
<sequence>MIVCFRRMAARANAMDEGVQRWVAALPPSRADRALLRLTRSANHSGLWFAIAGLLAARVGVTRRGALRGLIAIAGASATANLILKPLLPRRRPPAEHLPLYRRLQRRPTSSSFPSGHAASAAAFATAVTLDSPRAGLVLAPLATVVAYSRVHVGVHWTSDVLAGAAVGTGAALLTRRWWPVRDSDEASARPLRRMPALADGDGLLIAVNPRSGDASVDPTEDVRAAFPAAEVLVLEPEMDLIERLEGILAARNGEIRALGVAGGDGTVGAVTSVARQHRLPLVLVPAGTLNHFARDVGIYDLQEAVDATGTGEAVAVDLGAVDIDPGEPGGGTRYFLNTASLGAYSELVRRRERWQGRWGKWPAFAVALVRTLRLADPIRVRLNGQWRSVWILFVGNGPYHPRGMVPAWRPRLDSGLLDVRWLRADIRFSRTRAFFALVFAALEHSHVYEQHELPLLEVELDRPAVLATDGELGRRARRFTFRVASHQVPVYRRDESNPRWATRDRPFQPE</sequence>
<keyword evidence="4" id="KW-0378">Hydrolase</keyword>
<dbReference type="SMART" id="SM00046">
    <property type="entry name" value="DAGKc"/>
    <property type="match status" value="1"/>
</dbReference>
<protein>
    <submittedName>
        <fullName evidence="8">Bifunctional phosphatase PAP2/diacylglycerol kinase family protein</fullName>
    </submittedName>
</protein>
<name>A0ABP9Q0V9_9PSEU</name>
<keyword evidence="6" id="KW-0472">Membrane</keyword>
<dbReference type="PANTHER" id="PTHR14969:SF62">
    <property type="entry name" value="DECAPRENYLPHOSPHORYL-5-PHOSPHORIBOSE PHOSPHATASE RV3807C-RELATED"/>
    <property type="match status" value="1"/>
</dbReference>
<keyword evidence="9" id="KW-1185">Reference proteome</keyword>
<dbReference type="InterPro" id="IPR036938">
    <property type="entry name" value="PAP2/HPO_sf"/>
</dbReference>
<evidence type="ECO:0000256" key="2">
    <source>
        <dbReference type="ARBA" id="ARBA00022475"/>
    </source>
</evidence>
<keyword evidence="3" id="KW-0812">Transmembrane</keyword>
<evidence type="ECO:0000256" key="5">
    <source>
        <dbReference type="ARBA" id="ARBA00022989"/>
    </source>
</evidence>
<dbReference type="Gene3D" id="2.60.200.40">
    <property type="match status" value="1"/>
</dbReference>
<dbReference type="Gene3D" id="1.20.144.10">
    <property type="entry name" value="Phosphatidic acid phosphatase type 2/haloperoxidase"/>
    <property type="match status" value="1"/>
</dbReference>
<dbReference type="PANTHER" id="PTHR14969">
    <property type="entry name" value="SPHINGOSINE-1-PHOSPHATE PHOSPHOHYDROLASE"/>
    <property type="match status" value="1"/>
</dbReference>
<dbReference type="InterPro" id="IPR000326">
    <property type="entry name" value="PAP2/HPO"/>
</dbReference>
<dbReference type="SUPFAM" id="SSF48317">
    <property type="entry name" value="Acid phosphatase/Vanadium-dependent haloperoxidase"/>
    <property type="match status" value="1"/>
</dbReference>
<dbReference type="InterPro" id="IPR016064">
    <property type="entry name" value="NAD/diacylglycerol_kinase_sf"/>
</dbReference>
<proteinExistence type="predicted"/>
<dbReference type="InterPro" id="IPR017438">
    <property type="entry name" value="ATP-NAD_kinase_N"/>
</dbReference>
<comment type="caution">
    <text evidence="8">The sequence shown here is derived from an EMBL/GenBank/DDBJ whole genome shotgun (WGS) entry which is preliminary data.</text>
</comment>
<keyword evidence="8" id="KW-0418">Kinase</keyword>
<dbReference type="Pfam" id="PF01569">
    <property type="entry name" value="PAP2"/>
    <property type="match status" value="1"/>
</dbReference>
<keyword evidence="5" id="KW-1133">Transmembrane helix</keyword>
<dbReference type="Pfam" id="PF00781">
    <property type="entry name" value="DAGK_cat"/>
    <property type="match status" value="1"/>
</dbReference>
<dbReference type="CDD" id="cd01610">
    <property type="entry name" value="PAP2_like"/>
    <property type="match status" value="1"/>
</dbReference>